<dbReference type="Gramene" id="Solyc05g025817.1.1">
    <property type="protein sequence ID" value="Solyc05g025817.1.1"/>
    <property type="gene ID" value="Solyc05g025817.1"/>
</dbReference>
<dbReference type="OMA" id="TMIDEDN"/>
<dbReference type="InParanoid" id="A0A3Q7GJF3"/>
<dbReference type="Pfam" id="PF07727">
    <property type="entry name" value="RVT_2"/>
    <property type="match status" value="1"/>
</dbReference>
<organism evidence="2">
    <name type="scientific">Solanum lycopersicum</name>
    <name type="common">Tomato</name>
    <name type="synonym">Lycopersicon esculentum</name>
    <dbReference type="NCBI Taxonomy" id="4081"/>
    <lineage>
        <taxon>Eukaryota</taxon>
        <taxon>Viridiplantae</taxon>
        <taxon>Streptophyta</taxon>
        <taxon>Embryophyta</taxon>
        <taxon>Tracheophyta</taxon>
        <taxon>Spermatophyta</taxon>
        <taxon>Magnoliopsida</taxon>
        <taxon>eudicotyledons</taxon>
        <taxon>Gunneridae</taxon>
        <taxon>Pentapetalae</taxon>
        <taxon>asterids</taxon>
        <taxon>lamiids</taxon>
        <taxon>Solanales</taxon>
        <taxon>Solanaceae</taxon>
        <taxon>Solanoideae</taxon>
        <taxon>Solaneae</taxon>
        <taxon>Solanum</taxon>
        <taxon>Solanum subgen. Lycopersicon</taxon>
    </lineage>
</organism>
<reference evidence="2" key="1">
    <citation type="journal article" date="2012" name="Nature">
        <title>The tomato genome sequence provides insights into fleshy fruit evolution.</title>
        <authorList>
            <consortium name="Tomato Genome Consortium"/>
        </authorList>
    </citation>
    <scope>NUCLEOTIDE SEQUENCE [LARGE SCALE GENOMIC DNA]</scope>
    <source>
        <strain evidence="2">cv. Heinz 1706</strain>
    </source>
</reference>
<evidence type="ECO:0000313" key="2">
    <source>
        <dbReference type="EnsemblPlants" id="Solyc05g025817.1.1"/>
    </source>
</evidence>
<evidence type="ECO:0000313" key="3">
    <source>
        <dbReference type="Proteomes" id="UP000004994"/>
    </source>
</evidence>
<dbReference type="InterPro" id="IPR013103">
    <property type="entry name" value="RVT_2"/>
</dbReference>
<accession>A0A3Q7GJF3</accession>
<proteinExistence type="predicted"/>
<sequence>MSFDFTMIDEDNFIYVKKSKGKLVILSLYIDDILLAGNNLEYVKIVNSWLSKSFDIKDMGEANYILGVKIQRDCSKNFLSLSQEIYTKEILERFQMNTRGETLSLEMCPKSEK</sequence>
<evidence type="ECO:0000259" key="1">
    <source>
        <dbReference type="Pfam" id="PF07727"/>
    </source>
</evidence>
<protein>
    <recommendedName>
        <fullName evidence="1">Reverse transcriptase Ty1/copia-type domain-containing protein</fullName>
    </recommendedName>
</protein>
<dbReference type="EnsemblPlants" id="Solyc05g025817.1.1">
    <property type="protein sequence ID" value="Solyc05g025817.1.1"/>
    <property type="gene ID" value="Solyc05g025817.1"/>
</dbReference>
<keyword evidence="3" id="KW-1185">Reference proteome</keyword>
<dbReference type="Proteomes" id="UP000004994">
    <property type="component" value="Chromosome 5"/>
</dbReference>
<reference evidence="2" key="2">
    <citation type="submission" date="2019-01" db="UniProtKB">
        <authorList>
            <consortium name="EnsemblPlants"/>
        </authorList>
    </citation>
    <scope>IDENTIFICATION</scope>
    <source>
        <strain evidence="2">cv. Heinz 1706</strain>
    </source>
</reference>
<dbReference type="STRING" id="4081.A0A3Q7GJF3"/>
<name>A0A3Q7GJF3_SOLLC</name>
<dbReference type="AlphaFoldDB" id="A0A3Q7GJF3"/>
<feature type="domain" description="Reverse transcriptase Ty1/copia-type" evidence="1">
    <location>
        <begin position="2"/>
        <end position="97"/>
    </location>
</feature>